<dbReference type="SUPFAM" id="SSF103473">
    <property type="entry name" value="MFS general substrate transporter"/>
    <property type="match status" value="1"/>
</dbReference>
<organism evidence="7 8">
    <name type="scientific">Thermanaerothrix daxensis</name>
    <dbReference type="NCBI Taxonomy" id="869279"/>
    <lineage>
        <taxon>Bacteria</taxon>
        <taxon>Bacillati</taxon>
        <taxon>Chloroflexota</taxon>
        <taxon>Anaerolineae</taxon>
        <taxon>Anaerolineales</taxon>
        <taxon>Anaerolineaceae</taxon>
        <taxon>Thermanaerothrix</taxon>
    </lineage>
</organism>
<proteinExistence type="predicted"/>
<feature type="transmembrane region" description="Helical" evidence="5">
    <location>
        <begin position="139"/>
        <end position="163"/>
    </location>
</feature>
<evidence type="ECO:0000256" key="2">
    <source>
        <dbReference type="ARBA" id="ARBA00022692"/>
    </source>
</evidence>
<dbReference type="PANTHER" id="PTHR43129:SF1">
    <property type="entry name" value="FOSMIDOMYCIN RESISTANCE PROTEIN"/>
    <property type="match status" value="1"/>
</dbReference>
<keyword evidence="2 5" id="KW-0812">Transmembrane</keyword>
<dbReference type="InterPro" id="IPR020846">
    <property type="entry name" value="MFS_dom"/>
</dbReference>
<dbReference type="RefSeq" id="WP_054522131.1">
    <property type="nucleotide sequence ID" value="NZ_LGKO01000005.1"/>
</dbReference>
<dbReference type="STRING" id="869279.SE15_10890"/>
<feature type="transmembrane region" description="Helical" evidence="5">
    <location>
        <begin position="337"/>
        <end position="358"/>
    </location>
</feature>
<name>A0A0P6XU96_9CHLR</name>
<dbReference type="GO" id="GO:0005886">
    <property type="term" value="C:plasma membrane"/>
    <property type="evidence" value="ECO:0007669"/>
    <property type="project" value="UniProtKB-SubCell"/>
</dbReference>
<feature type="transmembrane region" description="Helical" evidence="5">
    <location>
        <begin position="279"/>
        <end position="298"/>
    </location>
</feature>
<dbReference type="Proteomes" id="UP000050544">
    <property type="component" value="Unassembled WGS sequence"/>
</dbReference>
<comment type="caution">
    <text evidence="7">The sequence shown here is derived from an EMBL/GenBank/DDBJ whole genome shotgun (WGS) entry which is preliminary data.</text>
</comment>
<dbReference type="Gene3D" id="1.20.1250.20">
    <property type="entry name" value="MFS general substrate transporter like domains"/>
    <property type="match status" value="2"/>
</dbReference>
<feature type="transmembrane region" description="Helical" evidence="5">
    <location>
        <begin position="247"/>
        <end position="267"/>
    </location>
</feature>
<dbReference type="OrthoDB" id="9770492at2"/>
<evidence type="ECO:0000259" key="6">
    <source>
        <dbReference type="PROSITE" id="PS50850"/>
    </source>
</evidence>
<feature type="transmembrane region" description="Helical" evidence="5">
    <location>
        <begin position="169"/>
        <end position="187"/>
    </location>
</feature>
<evidence type="ECO:0000256" key="4">
    <source>
        <dbReference type="ARBA" id="ARBA00023136"/>
    </source>
</evidence>
<dbReference type="Pfam" id="PF07690">
    <property type="entry name" value="MFS_1"/>
    <property type="match status" value="1"/>
</dbReference>
<feature type="transmembrane region" description="Helical" evidence="5">
    <location>
        <begin position="304"/>
        <end position="325"/>
    </location>
</feature>
<dbReference type="PANTHER" id="PTHR43129">
    <property type="entry name" value="FOSMIDOMYCIN RESISTANCE PROTEIN"/>
    <property type="match status" value="1"/>
</dbReference>
<keyword evidence="4 5" id="KW-0472">Membrane</keyword>
<evidence type="ECO:0000256" key="5">
    <source>
        <dbReference type="SAM" id="Phobius"/>
    </source>
</evidence>
<dbReference type="GO" id="GO:0022857">
    <property type="term" value="F:transmembrane transporter activity"/>
    <property type="evidence" value="ECO:0007669"/>
    <property type="project" value="InterPro"/>
</dbReference>
<feature type="transmembrane region" description="Helical" evidence="5">
    <location>
        <begin position="80"/>
        <end position="99"/>
    </location>
</feature>
<sequence length="397" mass="41933">MITDQSLNAERFQSERVSTIALGHAVHDTYSAFLPSLLPLLIQRYALSKTEAGVLSFLTQAPSILQPFIGYLGDRVGLRLLLFLGPAITAAMMSLVGVAPTYPTAMILLLVVGLSSAGFHAIGPAIAGRLSAHRLGLGMSLWMAAGELGRTLGPLIVVIAIQGLGIERLPWLMSIGILVSLAVYWSLRDVPAQPAQPPDPIPWKQAWALLRPVLIPVSALLITRALAQVAFSTFLPTFLTEEGATLWLAGGSLTIMEFAGIGGAFLGGSLSDRLGRKPVLIAAGLGTATFAFAFLATSQLVLRLVTLLGLGATMLSMTPILMALIQDHYPEQRALANGAFMAVNFVVGSFAMLGVGWLSDNLGLHNAFLLSAGILTLGLPIIFALPDGHRGTQAKEK</sequence>
<keyword evidence="3 5" id="KW-1133">Transmembrane helix</keyword>
<feature type="transmembrane region" description="Helical" evidence="5">
    <location>
        <begin position="105"/>
        <end position="127"/>
    </location>
</feature>
<feature type="transmembrane region" description="Helical" evidence="5">
    <location>
        <begin position="364"/>
        <end position="385"/>
    </location>
</feature>
<dbReference type="PROSITE" id="PS50850">
    <property type="entry name" value="MFS"/>
    <property type="match status" value="1"/>
</dbReference>
<dbReference type="CDD" id="cd17478">
    <property type="entry name" value="MFS_FsR"/>
    <property type="match status" value="1"/>
</dbReference>
<dbReference type="InterPro" id="IPR011701">
    <property type="entry name" value="MFS"/>
</dbReference>
<protein>
    <recommendedName>
        <fullName evidence="6">Major facilitator superfamily (MFS) profile domain-containing protein</fullName>
    </recommendedName>
</protein>
<reference evidence="7 8" key="1">
    <citation type="submission" date="2015-07" db="EMBL/GenBank/DDBJ databases">
        <title>Whole genome sequence of Thermanaerothrix daxensis DSM 23592.</title>
        <authorList>
            <person name="Hemp J."/>
            <person name="Ward L.M."/>
            <person name="Pace L.A."/>
            <person name="Fischer W.W."/>
        </authorList>
    </citation>
    <scope>NUCLEOTIDE SEQUENCE [LARGE SCALE GENOMIC DNA]</scope>
    <source>
        <strain evidence="7 8">GNS-1</strain>
    </source>
</reference>
<keyword evidence="8" id="KW-1185">Reference proteome</keyword>
<dbReference type="InterPro" id="IPR036259">
    <property type="entry name" value="MFS_trans_sf"/>
</dbReference>
<dbReference type="EMBL" id="LGKO01000005">
    <property type="protein sequence ID" value="KPL82609.1"/>
    <property type="molecule type" value="Genomic_DNA"/>
</dbReference>
<evidence type="ECO:0000313" key="7">
    <source>
        <dbReference type="EMBL" id="KPL82609.1"/>
    </source>
</evidence>
<feature type="domain" description="Major facilitator superfamily (MFS) profile" evidence="6">
    <location>
        <begin position="16"/>
        <end position="390"/>
    </location>
</feature>
<accession>A0A0P6XU96</accession>
<dbReference type="AlphaFoldDB" id="A0A0P6XU96"/>
<gene>
    <name evidence="7" type="ORF">SE15_10890</name>
</gene>
<comment type="subcellular location">
    <subcellularLocation>
        <location evidence="1">Cell membrane</location>
        <topology evidence="1">Multi-pass membrane protein</topology>
    </subcellularLocation>
</comment>
<feature type="transmembrane region" description="Helical" evidence="5">
    <location>
        <begin position="208"/>
        <end position="227"/>
    </location>
</feature>
<evidence type="ECO:0000313" key="8">
    <source>
        <dbReference type="Proteomes" id="UP000050544"/>
    </source>
</evidence>
<evidence type="ECO:0000256" key="1">
    <source>
        <dbReference type="ARBA" id="ARBA00004651"/>
    </source>
</evidence>
<evidence type="ECO:0000256" key="3">
    <source>
        <dbReference type="ARBA" id="ARBA00022989"/>
    </source>
</evidence>